<dbReference type="AlphaFoldDB" id="E4WSW0"/>
<dbReference type="SUPFAM" id="SSF49854">
    <property type="entry name" value="Spermadhesin, CUB domain"/>
    <property type="match status" value="1"/>
</dbReference>
<evidence type="ECO:0000313" key="2">
    <source>
        <dbReference type="Proteomes" id="UP000001307"/>
    </source>
</evidence>
<sequence>MNFGVESCVFDSNCPQFVKESYGYSFKSHSSRGTYFQDPQEGNLTRICPFPAIHDCEWVFDEIKKENDDFFYLDFLGIDIPKFVNDETLEEARCEEAWLQIRDDNGDFFYIFCGPVAYSFNANIYGNTLQFPYLLKRTDEYFNPAEFQKVEKVEIAEDRFYLKVATESKMRVTFHANVEEDFRISGFEGRFYFEQFFNKSLFDTVNQPCPAYSDQDMYTCLDQEKTAFGSEIKSHISYGQINSDSSGNPRTCNYPNNFTCSWSINAEEENKVIFFENVEVDEISVKEGDEKNPLKDGLSGDFIYLNSSQGFRMRSTGPNIHKPHVYEIYEKSDDVVFEKLRKNSFLFRLLENSSLDITFSTDANEVYGGFKILIMSDGKYLEYLNGRSTTTVTSTTTTLDKMSSSTTISQRSVENSSTSSAEKNLIKILLFFLIFICFFNT</sequence>
<keyword evidence="2" id="KW-1185">Reference proteome</keyword>
<reference evidence="1" key="1">
    <citation type="journal article" date="2010" name="Science">
        <title>Plasticity of animal genome architecture unmasked by rapid evolution of a pelagic tunicate.</title>
        <authorList>
            <person name="Denoeud F."/>
            <person name="Henriet S."/>
            <person name="Mungpakdee S."/>
            <person name="Aury J.M."/>
            <person name="Da Silva C."/>
            <person name="Brinkmann H."/>
            <person name="Mikhaleva J."/>
            <person name="Olsen L.C."/>
            <person name="Jubin C."/>
            <person name="Canestro C."/>
            <person name="Bouquet J.M."/>
            <person name="Danks G."/>
            <person name="Poulain J."/>
            <person name="Campsteijn C."/>
            <person name="Adamski M."/>
            <person name="Cross I."/>
            <person name="Yadetie F."/>
            <person name="Muffato M."/>
            <person name="Louis A."/>
            <person name="Butcher S."/>
            <person name="Tsagkogeorga G."/>
            <person name="Konrad A."/>
            <person name="Singh S."/>
            <person name="Jensen M.F."/>
            <person name="Cong E.H."/>
            <person name="Eikeseth-Otteraa H."/>
            <person name="Noel B."/>
            <person name="Anthouard V."/>
            <person name="Porcel B.M."/>
            <person name="Kachouri-Lafond R."/>
            <person name="Nishino A."/>
            <person name="Ugolini M."/>
            <person name="Chourrout P."/>
            <person name="Nishida H."/>
            <person name="Aasland R."/>
            <person name="Huzurbazar S."/>
            <person name="Westhof E."/>
            <person name="Delsuc F."/>
            <person name="Lehrach H."/>
            <person name="Reinhardt R."/>
            <person name="Weissenbach J."/>
            <person name="Roy S.W."/>
            <person name="Artiguenave F."/>
            <person name="Postlethwait J.H."/>
            <person name="Manak J.R."/>
            <person name="Thompson E.M."/>
            <person name="Jaillon O."/>
            <person name="Du Pasquier L."/>
            <person name="Boudinot P."/>
            <person name="Liberles D.A."/>
            <person name="Volff J.N."/>
            <person name="Philippe H."/>
            <person name="Lenhard B."/>
            <person name="Roest Crollius H."/>
            <person name="Wincker P."/>
            <person name="Chourrout D."/>
        </authorList>
    </citation>
    <scope>NUCLEOTIDE SEQUENCE [LARGE SCALE GENOMIC DNA]</scope>
</reference>
<dbReference type="Gene3D" id="2.60.120.290">
    <property type="entry name" value="Spermadhesin, CUB domain"/>
    <property type="match status" value="1"/>
</dbReference>
<dbReference type="Proteomes" id="UP000001307">
    <property type="component" value="Unassembled WGS sequence"/>
</dbReference>
<name>E4WSW0_OIKDI</name>
<dbReference type="EMBL" id="FN653016">
    <property type="protein sequence ID" value="CBY06763.1"/>
    <property type="molecule type" value="Genomic_DNA"/>
</dbReference>
<dbReference type="InterPro" id="IPR035914">
    <property type="entry name" value="Sperma_CUB_dom_sf"/>
</dbReference>
<evidence type="ECO:0008006" key="3">
    <source>
        <dbReference type="Google" id="ProtNLM"/>
    </source>
</evidence>
<organism evidence="1">
    <name type="scientific">Oikopleura dioica</name>
    <name type="common">Tunicate</name>
    <dbReference type="NCBI Taxonomy" id="34765"/>
    <lineage>
        <taxon>Eukaryota</taxon>
        <taxon>Metazoa</taxon>
        <taxon>Chordata</taxon>
        <taxon>Tunicata</taxon>
        <taxon>Appendicularia</taxon>
        <taxon>Copelata</taxon>
        <taxon>Oikopleuridae</taxon>
        <taxon>Oikopleura</taxon>
    </lineage>
</organism>
<proteinExistence type="predicted"/>
<protein>
    <recommendedName>
        <fullName evidence="3">CUB domain-containing protein</fullName>
    </recommendedName>
</protein>
<accession>E4WSW0</accession>
<evidence type="ECO:0000313" key="1">
    <source>
        <dbReference type="EMBL" id="CBY06763.1"/>
    </source>
</evidence>
<dbReference type="InParanoid" id="E4WSW0"/>
<gene>
    <name evidence="1" type="ORF">GSOID_T00005825001</name>
</gene>